<name>A0A939TAM9_9ACTN</name>
<comment type="caution">
    <text evidence="1">The sequence shown here is derived from an EMBL/GenBank/DDBJ whole genome shotgun (WGS) entry which is preliminary data.</text>
</comment>
<dbReference type="AlphaFoldDB" id="A0A939TAM9"/>
<dbReference type="EMBL" id="JAGEOJ010000039">
    <property type="protein sequence ID" value="MBO2455589.1"/>
    <property type="molecule type" value="Genomic_DNA"/>
</dbReference>
<gene>
    <name evidence="1" type="ORF">J4573_51540</name>
</gene>
<evidence type="ECO:0000313" key="1">
    <source>
        <dbReference type="EMBL" id="MBO2455589.1"/>
    </source>
</evidence>
<dbReference type="SUPFAM" id="SSF48452">
    <property type="entry name" value="TPR-like"/>
    <property type="match status" value="1"/>
</dbReference>
<dbReference type="RefSeq" id="WP_208263815.1">
    <property type="nucleotide sequence ID" value="NZ_JAGEOJ010000039.1"/>
</dbReference>
<dbReference type="Proteomes" id="UP000669179">
    <property type="component" value="Unassembled WGS sequence"/>
</dbReference>
<protein>
    <recommendedName>
        <fullName evidence="3">Tetratricopeptide repeat protein</fullName>
    </recommendedName>
</protein>
<sequence>MARYPNNRLRDLLSEAGWTGAALARAINEVGGEAGLALRFDRTSIAHWLSGMRPRDALVPDLAAEALTRRLGRAVSAAETGLARRELVTAEPQELPLLGSGGGRDVYRTDALQVAGWSALVAQGESMVAGRPAGGRVAKAELDSAAAMMRMFSELDATVGGGYARETLAGYLDTTVVPWLRAKASADVRRRLLVTASRLAYLCGFMSFDDECHGTAQRYYLASLRLAAEAADRLGYAAGLRALSVQAEYLKHFEDAARLADRAAEAVPAEASPRARAFLAAQQATSYAALGDRRAALEHLSRAERHIEAASDSPSQVVSYHAAAMAHSRANVLARLGERSAAIRDLTTSIKLRPVEERRSRLVTLAHLAELQLAERRLDQACATWHQFLDEYPGVASGRARTGYATLRSVTASFPRSSAVRALRGRLAAAG</sequence>
<evidence type="ECO:0008006" key="3">
    <source>
        <dbReference type="Google" id="ProtNLM"/>
    </source>
</evidence>
<evidence type="ECO:0000313" key="2">
    <source>
        <dbReference type="Proteomes" id="UP000669179"/>
    </source>
</evidence>
<proteinExistence type="predicted"/>
<dbReference type="Gene3D" id="1.25.40.10">
    <property type="entry name" value="Tetratricopeptide repeat domain"/>
    <property type="match status" value="1"/>
</dbReference>
<organism evidence="1 2">
    <name type="scientific">Actinomadura barringtoniae</name>
    <dbReference type="NCBI Taxonomy" id="1427535"/>
    <lineage>
        <taxon>Bacteria</taxon>
        <taxon>Bacillati</taxon>
        <taxon>Actinomycetota</taxon>
        <taxon>Actinomycetes</taxon>
        <taxon>Streptosporangiales</taxon>
        <taxon>Thermomonosporaceae</taxon>
        <taxon>Actinomadura</taxon>
    </lineage>
</organism>
<accession>A0A939TAM9</accession>
<dbReference type="InterPro" id="IPR011990">
    <property type="entry name" value="TPR-like_helical_dom_sf"/>
</dbReference>
<reference evidence="1" key="1">
    <citation type="submission" date="2021-03" db="EMBL/GenBank/DDBJ databases">
        <authorList>
            <person name="Kanchanasin P."/>
            <person name="Saeng-In P."/>
            <person name="Phongsopitanun W."/>
            <person name="Yuki M."/>
            <person name="Kudo T."/>
            <person name="Ohkuma M."/>
            <person name="Tanasupawat S."/>
        </authorList>
    </citation>
    <scope>NUCLEOTIDE SEQUENCE</scope>
    <source>
        <strain evidence="1">GKU 128</strain>
    </source>
</reference>
<keyword evidence="2" id="KW-1185">Reference proteome</keyword>